<keyword evidence="3" id="KW-1185">Reference proteome</keyword>
<evidence type="ECO:0000256" key="1">
    <source>
        <dbReference type="SAM" id="Phobius"/>
    </source>
</evidence>
<feature type="transmembrane region" description="Helical" evidence="1">
    <location>
        <begin position="82"/>
        <end position="115"/>
    </location>
</feature>
<organism evidence="2 3">
    <name type="scientific">Bryocella elongata</name>
    <dbReference type="NCBI Taxonomy" id="863522"/>
    <lineage>
        <taxon>Bacteria</taxon>
        <taxon>Pseudomonadati</taxon>
        <taxon>Acidobacteriota</taxon>
        <taxon>Terriglobia</taxon>
        <taxon>Terriglobales</taxon>
        <taxon>Acidobacteriaceae</taxon>
        <taxon>Bryocella</taxon>
    </lineage>
</organism>
<accession>A0A1H5ZNJ0</accession>
<feature type="transmembrane region" description="Helical" evidence="1">
    <location>
        <begin position="44"/>
        <end position="62"/>
    </location>
</feature>
<dbReference type="Proteomes" id="UP000236728">
    <property type="component" value="Unassembled WGS sequence"/>
</dbReference>
<proteinExistence type="predicted"/>
<name>A0A1H5ZNJ0_9BACT</name>
<dbReference type="AlphaFoldDB" id="A0A1H5ZNJ0"/>
<keyword evidence="1" id="KW-0472">Membrane</keyword>
<dbReference type="EMBL" id="FNVA01000004">
    <property type="protein sequence ID" value="SEG36956.1"/>
    <property type="molecule type" value="Genomic_DNA"/>
</dbReference>
<keyword evidence="1" id="KW-1133">Transmembrane helix</keyword>
<keyword evidence="1" id="KW-0812">Transmembrane</keyword>
<evidence type="ECO:0000313" key="2">
    <source>
        <dbReference type="EMBL" id="SEG36956.1"/>
    </source>
</evidence>
<dbReference type="OrthoDB" id="9812409at2"/>
<evidence type="ECO:0000313" key="3">
    <source>
        <dbReference type="Proteomes" id="UP000236728"/>
    </source>
</evidence>
<sequence length="155" mass="15837">MNILIAAFLIGVVAGLRAISAPAAVSWATRLGLLSLGGTWLGWLGYQWTPWIFTVAALGEIINDKLPNTPSRKVPPQFITRVLTGALSGAAIGTAHAATVAGALLGAGGAVVGTLGGAEFRGRLVRAIGGKDLPIALLEDCITVGSAILIVRFLL</sequence>
<gene>
    <name evidence="2" type="ORF">SAMN05421819_2724</name>
</gene>
<protein>
    <submittedName>
        <fullName evidence="2">Uncharacterized membrane protein</fullName>
    </submittedName>
</protein>
<reference evidence="2 3" key="1">
    <citation type="submission" date="2016-10" db="EMBL/GenBank/DDBJ databases">
        <authorList>
            <person name="de Groot N.N."/>
        </authorList>
    </citation>
    <scope>NUCLEOTIDE SEQUENCE [LARGE SCALE GENOMIC DNA]</scope>
    <source>
        <strain evidence="2 3">DSM 22489</strain>
    </source>
</reference>